<dbReference type="GO" id="GO:0000049">
    <property type="term" value="F:tRNA binding"/>
    <property type="evidence" value="ECO:0007669"/>
    <property type="project" value="InterPro"/>
</dbReference>
<dbReference type="Gene3D" id="3.30.930.10">
    <property type="entry name" value="Bira Bifunctional Protein, Domain 2"/>
    <property type="match status" value="1"/>
</dbReference>
<dbReference type="RefSeq" id="WP_023927148.1">
    <property type="nucleotide sequence ID" value="NZ_KI669454.1"/>
</dbReference>
<dbReference type="PATRIC" id="fig|1357400.3.peg.624"/>
<evidence type="ECO:0000256" key="5">
    <source>
        <dbReference type="ARBA" id="ARBA00022598"/>
    </source>
</evidence>
<organism evidence="15 16">
    <name type="scientific">Helicobacter macacae MIT 99-5501</name>
    <dbReference type="NCBI Taxonomy" id="1357400"/>
    <lineage>
        <taxon>Bacteria</taxon>
        <taxon>Pseudomonadati</taxon>
        <taxon>Campylobacterota</taxon>
        <taxon>Epsilonproteobacteria</taxon>
        <taxon>Campylobacterales</taxon>
        <taxon>Helicobacteraceae</taxon>
        <taxon>Helicobacter</taxon>
    </lineage>
</organism>
<dbReference type="InterPro" id="IPR004529">
    <property type="entry name" value="Phe-tRNA-synth_IIc_asu"/>
</dbReference>
<reference evidence="15 16" key="1">
    <citation type="journal article" date="2014" name="Genome Announc.">
        <title>Draft genome sequences of six enterohepatic helicobacter species isolated from humans and one from rhesus macaques.</title>
        <authorList>
            <person name="Shen Z."/>
            <person name="Sheh A."/>
            <person name="Young S.K."/>
            <person name="Abouelliel A."/>
            <person name="Ward D.V."/>
            <person name="Earl A.M."/>
            <person name="Fox J.G."/>
        </authorList>
    </citation>
    <scope>NUCLEOTIDE SEQUENCE [LARGE SCALE GENOMIC DNA]</scope>
    <source>
        <strain evidence="15 16">MIT 99-5501</strain>
    </source>
</reference>
<feature type="domain" description="Aminoacyl-transfer RNA synthetases class-II family profile" evidence="14">
    <location>
        <begin position="118"/>
        <end position="327"/>
    </location>
</feature>
<dbReference type="SUPFAM" id="SSF55681">
    <property type="entry name" value="Class II aaRS and biotin synthetases"/>
    <property type="match status" value="1"/>
</dbReference>
<evidence type="ECO:0000256" key="3">
    <source>
        <dbReference type="ARBA" id="ARBA00011209"/>
    </source>
</evidence>
<comment type="caution">
    <text evidence="15">The sequence shown here is derived from an EMBL/GenBank/DDBJ whole genome shotgun (WGS) entry which is preliminary data.</text>
</comment>
<dbReference type="InterPro" id="IPR022911">
    <property type="entry name" value="Phe_tRNA_ligase_alpha1_bac"/>
</dbReference>
<evidence type="ECO:0000256" key="10">
    <source>
        <dbReference type="ARBA" id="ARBA00022917"/>
    </source>
</evidence>
<dbReference type="InterPro" id="IPR004188">
    <property type="entry name" value="Phe-tRNA_ligase_II_N"/>
</dbReference>
<dbReference type="GO" id="GO:0006432">
    <property type="term" value="P:phenylalanyl-tRNA aminoacylation"/>
    <property type="evidence" value="ECO:0007669"/>
    <property type="project" value="UniProtKB-UniRule"/>
</dbReference>
<dbReference type="EMBL" id="AZJI01000001">
    <property type="protein sequence ID" value="ETD25122.1"/>
    <property type="molecule type" value="Genomic_DNA"/>
</dbReference>
<evidence type="ECO:0000256" key="4">
    <source>
        <dbReference type="ARBA" id="ARBA00022490"/>
    </source>
</evidence>
<dbReference type="STRING" id="1357400.HMPREF2086_00457"/>
<dbReference type="PANTHER" id="PTHR11538">
    <property type="entry name" value="PHENYLALANYL-TRNA SYNTHETASE"/>
    <property type="match status" value="1"/>
</dbReference>
<dbReference type="Pfam" id="PF01409">
    <property type="entry name" value="tRNA-synt_2d"/>
    <property type="match status" value="1"/>
</dbReference>
<evidence type="ECO:0000256" key="9">
    <source>
        <dbReference type="ARBA" id="ARBA00022842"/>
    </source>
</evidence>
<comment type="subcellular location">
    <subcellularLocation>
        <location evidence="1 13">Cytoplasm</location>
    </subcellularLocation>
</comment>
<dbReference type="EC" id="6.1.1.20" evidence="13"/>
<evidence type="ECO:0000256" key="8">
    <source>
        <dbReference type="ARBA" id="ARBA00022840"/>
    </source>
</evidence>
<dbReference type="InterPro" id="IPR002319">
    <property type="entry name" value="Phenylalanyl-tRNA_Synthase"/>
</dbReference>
<keyword evidence="8 13" id="KW-0067">ATP-binding</keyword>
<dbReference type="CDD" id="cd00496">
    <property type="entry name" value="PheRS_alpha_core"/>
    <property type="match status" value="1"/>
</dbReference>
<evidence type="ECO:0000256" key="12">
    <source>
        <dbReference type="ARBA" id="ARBA00049255"/>
    </source>
</evidence>
<dbReference type="PANTHER" id="PTHR11538:SF41">
    <property type="entry name" value="PHENYLALANINE--TRNA LIGASE, MITOCHONDRIAL"/>
    <property type="match status" value="1"/>
</dbReference>
<keyword evidence="5 13" id="KW-0436">Ligase</keyword>
<dbReference type="OrthoDB" id="9800719at2"/>
<dbReference type="AlphaFoldDB" id="V8CDE4"/>
<dbReference type="PROSITE" id="PS50862">
    <property type="entry name" value="AA_TRNA_LIGASE_II"/>
    <property type="match status" value="1"/>
</dbReference>
<comment type="catalytic activity">
    <reaction evidence="12 13">
        <text>tRNA(Phe) + L-phenylalanine + ATP = L-phenylalanyl-tRNA(Phe) + AMP + diphosphate + H(+)</text>
        <dbReference type="Rhea" id="RHEA:19413"/>
        <dbReference type="Rhea" id="RHEA-COMP:9668"/>
        <dbReference type="Rhea" id="RHEA-COMP:9699"/>
        <dbReference type="ChEBI" id="CHEBI:15378"/>
        <dbReference type="ChEBI" id="CHEBI:30616"/>
        <dbReference type="ChEBI" id="CHEBI:33019"/>
        <dbReference type="ChEBI" id="CHEBI:58095"/>
        <dbReference type="ChEBI" id="CHEBI:78442"/>
        <dbReference type="ChEBI" id="CHEBI:78531"/>
        <dbReference type="ChEBI" id="CHEBI:456215"/>
        <dbReference type="EC" id="6.1.1.20"/>
    </reaction>
</comment>
<feature type="binding site" evidence="13">
    <location>
        <position position="253"/>
    </location>
    <ligand>
        <name>Mg(2+)</name>
        <dbReference type="ChEBI" id="CHEBI:18420"/>
        <note>shared with beta subunit</note>
    </ligand>
</feature>
<dbReference type="SUPFAM" id="SSF46589">
    <property type="entry name" value="tRNA-binding arm"/>
    <property type="match status" value="1"/>
</dbReference>
<evidence type="ECO:0000256" key="2">
    <source>
        <dbReference type="ARBA" id="ARBA00010207"/>
    </source>
</evidence>
<dbReference type="GO" id="GO:0000287">
    <property type="term" value="F:magnesium ion binding"/>
    <property type="evidence" value="ECO:0007669"/>
    <property type="project" value="UniProtKB-UniRule"/>
</dbReference>
<evidence type="ECO:0000313" key="16">
    <source>
        <dbReference type="Proteomes" id="UP000018731"/>
    </source>
</evidence>
<evidence type="ECO:0000256" key="7">
    <source>
        <dbReference type="ARBA" id="ARBA00022741"/>
    </source>
</evidence>
<sequence length="336" mass="38385">MAVFDKAFGEVWDRLKSAQNLQDLENLRIEILGKKGILTEQFALLRELSQEEKKQKAKELNALKDEFESIYTTQKQKLESAKLHASLEGEKIDVSLFSGTQRRSVGHPINYTKDKIIQYFISMGYELCEGPLVEDDFHNFTALNIPQYHPAREMQDTFYFNDSKLLRTHTSPVQIRTMLSQKPPIKMICPGATFRRDYDLTHSPMFHQIEGLLVDEVGKVSFAHLKYVLENFLRFMFGEVKVRFRSSFFPFTEPSAEVDISCVFCGGDGCRVCSHSGWLEVLGCGLVNDNVFKAVGYENVSGFAFGMGIERLCMLSLGISDMRSLYENDLALLEQF</sequence>
<evidence type="ECO:0000313" key="15">
    <source>
        <dbReference type="EMBL" id="ETD25122.1"/>
    </source>
</evidence>
<dbReference type="NCBIfam" id="TIGR00468">
    <property type="entry name" value="pheS"/>
    <property type="match status" value="1"/>
</dbReference>
<keyword evidence="4 13" id="KW-0963">Cytoplasm</keyword>
<comment type="subunit">
    <text evidence="3 13">Tetramer of two alpha and two beta subunits.</text>
</comment>
<evidence type="ECO:0000259" key="14">
    <source>
        <dbReference type="PROSITE" id="PS50862"/>
    </source>
</evidence>
<dbReference type="HAMAP" id="MF_00281">
    <property type="entry name" value="Phe_tRNA_synth_alpha1"/>
    <property type="match status" value="1"/>
</dbReference>
<gene>
    <name evidence="13" type="primary">pheS</name>
    <name evidence="15" type="ORF">HMPREF2086_00457</name>
</gene>
<evidence type="ECO:0000256" key="1">
    <source>
        <dbReference type="ARBA" id="ARBA00004496"/>
    </source>
</evidence>
<proteinExistence type="inferred from homology"/>
<dbReference type="GO" id="GO:0005737">
    <property type="term" value="C:cytoplasm"/>
    <property type="evidence" value="ECO:0007669"/>
    <property type="project" value="UniProtKB-SubCell"/>
</dbReference>
<keyword evidence="10 13" id="KW-0648">Protein biosynthesis</keyword>
<accession>V8CDE4</accession>
<keyword evidence="7 13" id="KW-0547">Nucleotide-binding</keyword>
<evidence type="ECO:0000256" key="13">
    <source>
        <dbReference type="HAMAP-Rule" id="MF_00281"/>
    </source>
</evidence>
<dbReference type="InterPro" id="IPR006195">
    <property type="entry name" value="aa-tRNA-synth_II"/>
</dbReference>
<dbReference type="InterPro" id="IPR010978">
    <property type="entry name" value="tRNA-bd_arm"/>
</dbReference>
<dbReference type="InterPro" id="IPR045864">
    <property type="entry name" value="aa-tRNA-synth_II/BPL/LPL"/>
</dbReference>
<dbReference type="HOGENOM" id="CLU_025086_0_1_7"/>
<keyword evidence="6 13" id="KW-0479">Metal-binding</keyword>
<comment type="similarity">
    <text evidence="2 13">Belongs to the class-II aminoacyl-tRNA synthetase family. Phe-tRNA synthetase alpha subunit type 1 subfamily.</text>
</comment>
<dbReference type="Pfam" id="PF02912">
    <property type="entry name" value="Phe_tRNA-synt_N"/>
    <property type="match status" value="1"/>
</dbReference>
<keyword evidence="9 13" id="KW-0460">Magnesium</keyword>
<keyword evidence="16" id="KW-1185">Reference proteome</keyword>
<dbReference type="GO" id="GO:0005524">
    <property type="term" value="F:ATP binding"/>
    <property type="evidence" value="ECO:0007669"/>
    <property type="project" value="UniProtKB-UniRule"/>
</dbReference>
<keyword evidence="11 13" id="KW-0030">Aminoacyl-tRNA synthetase</keyword>
<name>V8CDE4_9HELI</name>
<comment type="cofactor">
    <cofactor evidence="13">
        <name>Mg(2+)</name>
        <dbReference type="ChEBI" id="CHEBI:18420"/>
    </cofactor>
    <text evidence="13">Binds 2 magnesium ions per tetramer.</text>
</comment>
<protein>
    <recommendedName>
        <fullName evidence="13">Phenylalanine--tRNA ligase alpha subunit</fullName>
        <ecNumber evidence="13">6.1.1.20</ecNumber>
    </recommendedName>
    <alternativeName>
        <fullName evidence="13">Phenylalanyl-tRNA synthetase alpha subunit</fullName>
        <shortName evidence="13">PheRS</shortName>
    </alternativeName>
</protein>
<evidence type="ECO:0000256" key="6">
    <source>
        <dbReference type="ARBA" id="ARBA00022723"/>
    </source>
</evidence>
<dbReference type="Proteomes" id="UP000018731">
    <property type="component" value="Unassembled WGS sequence"/>
</dbReference>
<dbReference type="GO" id="GO:0004826">
    <property type="term" value="F:phenylalanine-tRNA ligase activity"/>
    <property type="evidence" value="ECO:0007669"/>
    <property type="project" value="UniProtKB-UniRule"/>
</dbReference>
<evidence type="ECO:0000256" key="11">
    <source>
        <dbReference type="ARBA" id="ARBA00023146"/>
    </source>
</evidence>
<dbReference type="eggNOG" id="COG0016">
    <property type="taxonomic scope" value="Bacteria"/>
</dbReference>